<comment type="caution">
    <text evidence="4">The sequence shown here is derived from an EMBL/GenBank/DDBJ whole genome shotgun (WGS) entry which is preliminary data.</text>
</comment>
<evidence type="ECO:0000259" key="3">
    <source>
        <dbReference type="Pfam" id="PF05043"/>
    </source>
</evidence>
<dbReference type="Pfam" id="PF05043">
    <property type="entry name" value="Mga"/>
    <property type="match status" value="1"/>
</dbReference>
<evidence type="ECO:0000313" key="5">
    <source>
        <dbReference type="Proteomes" id="UP000186313"/>
    </source>
</evidence>
<dbReference type="Proteomes" id="UP000186313">
    <property type="component" value="Unassembled WGS sequence"/>
</dbReference>
<reference evidence="4 5" key="1">
    <citation type="submission" date="2016-09" db="EMBL/GenBank/DDBJ databases">
        <title>Genomic Taxonomy of the Vibrionaceae.</title>
        <authorList>
            <person name="Gonzalez-Castillo A."/>
            <person name="Gomez-Gil B."/>
            <person name="Enciso-Ibarra K."/>
        </authorList>
    </citation>
    <scope>NUCLEOTIDE SEQUENCE [LARGE SCALE GENOMIC DNA]</scope>
    <source>
        <strain evidence="4 5">CAIM 703</strain>
    </source>
</reference>
<accession>A0A1Q9HJS7</accession>
<keyword evidence="1" id="KW-0805">Transcription regulation</keyword>
<dbReference type="PANTHER" id="PTHR30185">
    <property type="entry name" value="CRYPTIC BETA-GLUCOSIDE BGL OPERON ANTITERMINATOR"/>
    <property type="match status" value="1"/>
</dbReference>
<dbReference type="RefSeq" id="WP_075708370.1">
    <property type="nucleotide sequence ID" value="NZ_MJMJ01000012.1"/>
</dbReference>
<organism evidence="4 5">
    <name type="scientific">Vibrio panuliri</name>
    <dbReference type="NCBI Taxonomy" id="1381081"/>
    <lineage>
        <taxon>Bacteria</taxon>
        <taxon>Pseudomonadati</taxon>
        <taxon>Pseudomonadota</taxon>
        <taxon>Gammaproteobacteria</taxon>
        <taxon>Vibrionales</taxon>
        <taxon>Vibrionaceae</taxon>
        <taxon>Vibrio</taxon>
    </lineage>
</organism>
<feature type="domain" description="Mga helix-turn-helix" evidence="3">
    <location>
        <begin position="85"/>
        <end position="155"/>
    </location>
</feature>
<dbReference type="OrthoDB" id="5906185at2"/>
<keyword evidence="2" id="KW-0804">Transcription</keyword>
<name>A0A1Q9HJS7_9VIBR</name>
<dbReference type="EMBL" id="MJMJ01000012">
    <property type="protein sequence ID" value="OLQ90598.1"/>
    <property type="molecule type" value="Genomic_DNA"/>
</dbReference>
<dbReference type="InterPro" id="IPR007737">
    <property type="entry name" value="Mga_HTH"/>
</dbReference>
<protein>
    <recommendedName>
        <fullName evidence="3">Mga helix-turn-helix domain-containing protein</fullName>
    </recommendedName>
</protein>
<evidence type="ECO:0000256" key="2">
    <source>
        <dbReference type="ARBA" id="ARBA00023163"/>
    </source>
</evidence>
<sequence length="584" mass="68027">MSINSNQVKLIGVLLQGNYPITDLAKKMAVSRRHVHNYITNINYYIDQAICVTKGIASLQLTPEQWAQKITEIPLNHYRPISNERQDYLLDSYLFLEQYRYLEIEKKLGISRPTLKKDLSELERRLQLSGLVLRYLDNGFAIEGTEKKLRHLMMERINEQVIAIQPQITYCIATTPLQHHTQSVMSQLLARLPVKEINVIIRNISQAIGGKFPVHFTKLMFLYLSISLHRINQGHLILQKNNADYLRQTDKFKLVQHQLSLLINQQLEFEHLHLTEYFFSGCATDNFHENQVRVEMCAMLFLREIRPRLSLSHSQTTQLHTQLCQYLPSAIYRIKNHVRLQSVLNHDIEQCREYKVTVDALSNCQHWLPEPLRNEELHQIHQFVEQSQQVSTLERLSLNELLCTVQEHATDVAYEPLKRALLSQYPALFSDDTQPDYLQPNWFTHADIHWIHSSASRAQISEFAAIQLANKLNLHYQDVQPPLTKVLTAFIDYLQIGSNVYLYSAQANSATEQSTLQLVIQEDESGEQTSANYYFFLLRNESTTPLNLLYALHQFEQHKQPQELQLAGDAYLDWLVTLIEQEVR</sequence>
<proteinExistence type="predicted"/>
<evidence type="ECO:0000256" key="1">
    <source>
        <dbReference type="ARBA" id="ARBA00023015"/>
    </source>
</evidence>
<dbReference type="PANTHER" id="PTHR30185:SF18">
    <property type="entry name" value="TRANSCRIPTIONAL REGULATOR MTLR"/>
    <property type="match status" value="1"/>
</dbReference>
<evidence type="ECO:0000313" key="4">
    <source>
        <dbReference type="EMBL" id="OLQ90598.1"/>
    </source>
</evidence>
<dbReference type="InterPro" id="IPR050661">
    <property type="entry name" value="BglG_antiterminators"/>
</dbReference>
<dbReference type="STRING" id="1381081.BIY22_06290"/>
<dbReference type="AlphaFoldDB" id="A0A1Q9HJS7"/>
<gene>
    <name evidence="4" type="ORF">BIY22_06290</name>
</gene>